<dbReference type="Proteomes" id="UP000283993">
    <property type="component" value="Unassembled WGS sequence"/>
</dbReference>
<sequence length="69" mass="7698">MGDKAVGPPITMKFPESVHKARGDYMRQVVRHGRNAMPAFRHSEISDVELDALLEALMSGEFAPRSTEK</sequence>
<keyword evidence="2" id="KW-0479">Metal-binding</keyword>
<dbReference type="InterPro" id="IPR009056">
    <property type="entry name" value="Cyt_c-like_dom"/>
</dbReference>
<keyword evidence="3" id="KW-0408">Iron</keyword>
<evidence type="ECO:0000313" key="5">
    <source>
        <dbReference type="EMBL" id="ROO27833.1"/>
    </source>
</evidence>
<dbReference type="SUPFAM" id="SSF46626">
    <property type="entry name" value="Cytochrome c"/>
    <property type="match status" value="1"/>
</dbReference>
<dbReference type="InterPro" id="IPR036909">
    <property type="entry name" value="Cyt_c-like_dom_sf"/>
</dbReference>
<evidence type="ECO:0000256" key="2">
    <source>
        <dbReference type="ARBA" id="ARBA00022723"/>
    </source>
</evidence>
<evidence type="ECO:0000256" key="1">
    <source>
        <dbReference type="ARBA" id="ARBA00022617"/>
    </source>
</evidence>
<dbReference type="EMBL" id="AYKH01000012">
    <property type="protein sequence ID" value="ROO27833.1"/>
    <property type="molecule type" value="Genomic_DNA"/>
</dbReference>
<reference evidence="5 6" key="1">
    <citation type="submission" date="2013-10" db="EMBL/GenBank/DDBJ databases">
        <title>Salinisphaera orenii MK-B5 Genome Sequencing.</title>
        <authorList>
            <person name="Lai Q."/>
            <person name="Li C."/>
            <person name="Shao Z."/>
        </authorList>
    </citation>
    <scope>NUCLEOTIDE SEQUENCE [LARGE SCALE GENOMIC DNA]</scope>
    <source>
        <strain evidence="5 6">MK-B5</strain>
    </source>
</reference>
<gene>
    <name evidence="5" type="ORF">SAOR_07090</name>
</gene>
<name>A0A423PQH1_9GAMM</name>
<evidence type="ECO:0000259" key="4">
    <source>
        <dbReference type="Pfam" id="PF13442"/>
    </source>
</evidence>
<feature type="domain" description="Cytochrome c" evidence="4">
    <location>
        <begin position="4"/>
        <end position="54"/>
    </location>
</feature>
<accession>A0A423PQH1</accession>
<keyword evidence="6" id="KW-1185">Reference proteome</keyword>
<evidence type="ECO:0000313" key="6">
    <source>
        <dbReference type="Proteomes" id="UP000283993"/>
    </source>
</evidence>
<dbReference type="GO" id="GO:0046872">
    <property type="term" value="F:metal ion binding"/>
    <property type="evidence" value="ECO:0007669"/>
    <property type="project" value="UniProtKB-KW"/>
</dbReference>
<dbReference type="AlphaFoldDB" id="A0A423PQH1"/>
<organism evidence="5 6">
    <name type="scientific">Salinisphaera orenii MK-B5</name>
    <dbReference type="NCBI Taxonomy" id="856730"/>
    <lineage>
        <taxon>Bacteria</taxon>
        <taxon>Pseudomonadati</taxon>
        <taxon>Pseudomonadota</taxon>
        <taxon>Gammaproteobacteria</taxon>
        <taxon>Salinisphaerales</taxon>
        <taxon>Salinisphaeraceae</taxon>
        <taxon>Salinisphaera</taxon>
    </lineage>
</organism>
<protein>
    <recommendedName>
        <fullName evidence="4">Cytochrome c domain-containing protein</fullName>
    </recommendedName>
</protein>
<evidence type="ECO:0000256" key="3">
    <source>
        <dbReference type="ARBA" id="ARBA00023004"/>
    </source>
</evidence>
<comment type="caution">
    <text evidence="5">The sequence shown here is derived from an EMBL/GenBank/DDBJ whole genome shotgun (WGS) entry which is preliminary data.</text>
</comment>
<dbReference type="Pfam" id="PF13442">
    <property type="entry name" value="Cytochrome_CBB3"/>
    <property type="match status" value="1"/>
</dbReference>
<keyword evidence="1" id="KW-0349">Heme</keyword>
<dbReference type="Gene3D" id="1.10.760.10">
    <property type="entry name" value="Cytochrome c-like domain"/>
    <property type="match status" value="1"/>
</dbReference>
<dbReference type="GO" id="GO:0020037">
    <property type="term" value="F:heme binding"/>
    <property type="evidence" value="ECO:0007669"/>
    <property type="project" value="InterPro"/>
</dbReference>
<proteinExistence type="predicted"/>
<dbReference type="GO" id="GO:0009055">
    <property type="term" value="F:electron transfer activity"/>
    <property type="evidence" value="ECO:0007669"/>
    <property type="project" value="InterPro"/>
</dbReference>